<dbReference type="PANTHER" id="PTHR36091">
    <property type="entry name" value="ALTERED INHERITANCE OF MITOCHONDRIA PROTEIN 9, MITOCHONDRIAL"/>
    <property type="match status" value="1"/>
</dbReference>
<feature type="domain" description="Aminoglycoside phosphotransferase" evidence="7">
    <location>
        <begin position="105"/>
        <end position="367"/>
    </location>
</feature>
<accession>A0A2V5GYR0</accession>
<comment type="subcellular location">
    <subcellularLocation>
        <location evidence="1">Mitochondrion</location>
    </subcellularLocation>
</comment>
<evidence type="ECO:0000256" key="1">
    <source>
        <dbReference type="ARBA" id="ARBA00004173"/>
    </source>
</evidence>
<evidence type="ECO:0000313" key="9">
    <source>
        <dbReference type="Proteomes" id="UP000249829"/>
    </source>
</evidence>
<dbReference type="InterPro" id="IPR002575">
    <property type="entry name" value="Aminoglycoside_PTrfase"/>
</dbReference>
<gene>
    <name evidence="8" type="ORF">BO99DRAFT_437299</name>
</gene>
<proteinExistence type="inferred from homology"/>
<keyword evidence="9" id="KW-1185">Reference proteome</keyword>
<evidence type="ECO:0000259" key="7">
    <source>
        <dbReference type="Pfam" id="PF01636"/>
    </source>
</evidence>
<dbReference type="PANTHER" id="PTHR36091:SF1">
    <property type="entry name" value="ALTERED INHERITANCE OF MITOCHONDRIA PROTEIN 9, MITOCHONDRIAL"/>
    <property type="match status" value="1"/>
</dbReference>
<dbReference type="InterPro" id="IPR011009">
    <property type="entry name" value="Kinase-like_dom_sf"/>
</dbReference>
<dbReference type="InterPro" id="IPR051035">
    <property type="entry name" value="Mito_inheritance_9"/>
</dbReference>
<dbReference type="Pfam" id="PF01636">
    <property type="entry name" value="APH"/>
    <property type="match status" value="1"/>
</dbReference>
<dbReference type="Proteomes" id="UP000249829">
    <property type="component" value="Unassembled WGS sequence"/>
</dbReference>
<dbReference type="AlphaFoldDB" id="A0A2V5GYR0"/>
<organism evidence="8 9">
    <name type="scientific">Aspergillus violaceofuscus (strain CBS 115571)</name>
    <dbReference type="NCBI Taxonomy" id="1450538"/>
    <lineage>
        <taxon>Eukaryota</taxon>
        <taxon>Fungi</taxon>
        <taxon>Dikarya</taxon>
        <taxon>Ascomycota</taxon>
        <taxon>Pezizomycotina</taxon>
        <taxon>Eurotiomycetes</taxon>
        <taxon>Eurotiomycetidae</taxon>
        <taxon>Eurotiales</taxon>
        <taxon>Aspergillaceae</taxon>
        <taxon>Aspergillus</taxon>
    </lineage>
</organism>
<keyword evidence="4" id="KW-0809">Transit peptide</keyword>
<evidence type="ECO:0000256" key="2">
    <source>
        <dbReference type="ARBA" id="ARBA00005543"/>
    </source>
</evidence>
<protein>
    <recommendedName>
        <fullName evidence="3">Altered inheritance of mitochondria protein 9, mitochondrial</fullName>
    </recommendedName>
    <alternativeName>
        <fullName evidence="6">Found in mitochondrial proteome protein 29</fullName>
    </alternativeName>
</protein>
<dbReference type="SUPFAM" id="SSF56112">
    <property type="entry name" value="Protein kinase-like (PK-like)"/>
    <property type="match status" value="1"/>
</dbReference>
<dbReference type="Gene3D" id="3.90.1200.10">
    <property type="match status" value="1"/>
</dbReference>
<dbReference type="EMBL" id="KZ825210">
    <property type="protein sequence ID" value="PYI14502.1"/>
    <property type="molecule type" value="Genomic_DNA"/>
</dbReference>
<dbReference type="GO" id="GO:0005739">
    <property type="term" value="C:mitochondrion"/>
    <property type="evidence" value="ECO:0007669"/>
    <property type="project" value="UniProtKB-SubCell"/>
</dbReference>
<dbReference type="OMA" id="IIAWSAD"/>
<sequence>MLWKLFRTPVFTGKSQFTRTYTTPPLWRALEHGEEVPIEEAELYQYQRYRWLTKDAKQLAARYRKYRLPALIDAAIGVAGSDASNCTKVLKCIEGQYNKSLILSMDNGQEVVARLPNPNAGPKFYTTASEVATRQFLRDRLAIPVPRIYAWSADEANAVGAEYILEEKASGQPLGLLWSDLPFSARSHIVDQVVDIEQRLSSVTFPRHGCIYFQSDLGSRPEHPSFHRIQSPDGDSQSAFVLGPLTHPRYWHRPTGQARLNLQRGPFKNMTEYARAIAKNEIQWTQTHAQPRMNDRRSEEQPETADEYIALLKRYIELVPYLVREPEDREFPSQLLHPDLHLDNIFVDPATKDITAVIDWQHAAASPVDLQPLFPQMLEPTTAGTGEGDDPLRQIYLTKLKGLNLRRWEALTEPYHKLLTDPTRLVPGCGERNDLFSLRHAMIAVVAQWDDVCMSGIKCPINFSQRELEQHEEEMELMEGVSLVLRQLQEQGLLPVGGMVPREQYDDAQRLNQHFRNEFIALGEDAKQRAMLARLWPYS</sequence>
<keyword evidence="5" id="KW-0496">Mitochondrion</keyword>
<evidence type="ECO:0000256" key="6">
    <source>
        <dbReference type="ARBA" id="ARBA00031849"/>
    </source>
</evidence>
<evidence type="ECO:0000256" key="4">
    <source>
        <dbReference type="ARBA" id="ARBA00022946"/>
    </source>
</evidence>
<comment type="similarity">
    <text evidence="2">Belongs to the AIM9 family.</text>
</comment>
<evidence type="ECO:0000256" key="3">
    <source>
        <dbReference type="ARBA" id="ARBA00016197"/>
    </source>
</evidence>
<name>A0A2V5GYR0_ASPV1</name>
<evidence type="ECO:0000313" key="8">
    <source>
        <dbReference type="EMBL" id="PYI14502.1"/>
    </source>
</evidence>
<evidence type="ECO:0000256" key="5">
    <source>
        <dbReference type="ARBA" id="ARBA00023128"/>
    </source>
</evidence>
<reference evidence="8 9" key="1">
    <citation type="submission" date="2018-02" db="EMBL/GenBank/DDBJ databases">
        <title>The genomes of Aspergillus section Nigri reveals drivers in fungal speciation.</title>
        <authorList>
            <consortium name="DOE Joint Genome Institute"/>
            <person name="Vesth T.C."/>
            <person name="Nybo J."/>
            <person name="Theobald S."/>
            <person name="Brandl J."/>
            <person name="Frisvad J.C."/>
            <person name="Nielsen K.F."/>
            <person name="Lyhne E.K."/>
            <person name="Kogle M.E."/>
            <person name="Kuo A."/>
            <person name="Riley R."/>
            <person name="Clum A."/>
            <person name="Nolan M."/>
            <person name="Lipzen A."/>
            <person name="Salamov A."/>
            <person name="Henrissat B."/>
            <person name="Wiebenga A."/>
            <person name="De vries R.P."/>
            <person name="Grigoriev I.V."/>
            <person name="Mortensen U.H."/>
            <person name="Andersen M.R."/>
            <person name="Baker S.E."/>
        </authorList>
    </citation>
    <scope>NUCLEOTIDE SEQUENCE [LARGE SCALE GENOMIC DNA]</scope>
    <source>
        <strain evidence="8 9">CBS 115571</strain>
    </source>
</reference>